<dbReference type="InterPro" id="IPR001932">
    <property type="entry name" value="PPM-type_phosphatase-like_dom"/>
</dbReference>
<organism evidence="2 3">
    <name type="scientific">Mycena pura</name>
    <dbReference type="NCBI Taxonomy" id="153505"/>
    <lineage>
        <taxon>Eukaryota</taxon>
        <taxon>Fungi</taxon>
        <taxon>Dikarya</taxon>
        <taxon>Basidiomycota</taxon>
        <taxon>Agaricomycotina</taxon>
        <taxon>Agaricomycetes</taxon>
        <taxon>Agaricomycetidae</taxon>
        <taxon>Agaricales</taxon>
        <taxon>Marasmiineae</taxon>
        <taxon>Mycenaceae</taxon>
        <taxon>Mycena</taxon>
    </lineage>
</organism>
<dbReference type="EMBL" id="JARJCW010000090">
    <property type="protein sequence ID" value="KAJ7195532.1"/>
    <property type="molecule type" value="Genomic_DNA"/>
</dbReference>
<dbReference type="SMART" id="SM00332">
    <property type="entry name" value="PP2Cc"/>
    <property type="match status" value="1"/>
</dbReference>
<dbReference type="Proteomes" id="UP001219525">
    <property type="component" value="Unassembled WGS sequence"/>
</dbReference>
<dbReference type="SUPFAM" id="SSF81606">
    <property type="entry name" value="PP2C-like"/>
    <property type="match status" value="1"/>
</dbReference>
<dbReference type="Pfam" id="PF00481">
    <property type="entry name" value="PP2C"/>
    <property type="match status" value="1"/>
</dbReference>
<reference evidence="2" key="1">
    <citation type="submission" date="2023-03" db="EMBL/GenBank/DDBJ databases">
        <title>Massive genome expansion in bonnet fungi (Mycena s.s.) driven by repeated elements and novel gene families across ecological guilds.</title>
        <authorList>
            <consortium name="Lawrence Berkeley National Laboratory"/>
            <person name="Harder C.B."/>
            <person name="Miyauchi S."/>
            <person name="Viragh M."/>
            <person name="Kuo A."/>
            <person name="Thoen E."/>
            <person name="Andreopoulos B."/>
            <person name="Lu D."/>
            <person name="Skrede I."/>
            <person name="Drula E."/>
            <person name="Henrissat B."/>
            <person name="Morin E."/>
            <person name="Kohler A."/>
            <person name="Barry K."/>
            <person name="LaButti K."/>
            <person name="Morin E."/>
            <person name="Salamov A."/>
            <person name="Lipzen A."/>
            <person name="Mereny Z."/>
            <person name="Hegedus B."/>
            <person name="Baldrian P."/>
            <person name="Stursova M."/>
            <person name="Weitz H."/>
            <person name="Taylor A."/>
            <person name="Grigoriev I.V."/>
            <person name="Nagy L.G."/>
            <person name="Martin F."/>
            <person name="Kauserud H."/>
        </authorList>
    </citation>
    <scope>NUCLEOTIDE SEQUENCE</scope>
    <source>
        <strain evidence="2">9144</strain>
    </source>
</reference>
<proteinExistence type="predicted"/>
<protein>
    <submittedName>
        <fullName evidence="2">Phosphatase 2C-like domain-containing protein</fullName>
    </submittedName>
</protein>
<dbReference type="GO" id="GO:0004722">
    <property type="term" value="F:protein serine/threonine phosphatase activity"/>
    <property type="evidence" value="ECO:0007669"/>
    <property type="project" value="InterPro"/>
</dbReference>
<evidence type="ECO:0000259" key="1">
    <source>
        <dbReference type="PROSITE" id="PS51746"/>
    </source>
</evidence>
<accession>A0AAD6UV57</accession>
<feature type="domain" description="PPM-type phosphatase" evidence="1">
    <location>
        <begin position="22"/>
        <end position="331"/>
    </location>
</feature>
<dbReference type="PROSITE" id="PS51746">
    <property type="entry name" value="PPM_2"/>
    <property type="match status" value="1"/>
</dbReference>
<dbReference type="PANTHER" id="PTHR13832">
    <property type="entry name" value="PROTEIN PHOSPHATASE 2C"/>
    <property type="match status" value="1"/>
</dbReference>
<comment type="caution">
    <text evidence="2">The sequence shown here is derived from an EMBL/GenBank/DDBJ whole genome shotgun (WGS) entry which is preliminary data.</text>
</comment>
<evidence type="ECO:0000313" key="2">
    <source>
        <dbReference type="EMBL" id="KAJ7195532.1"/>
    </source>
</evidence>
<dbReference type="InterPro" id="IPR036457">
    <property type="entry name" value="PPM-type-like_dom_sf"/>
</dbReference>
<dbReference type="AlphaFoldDB" id="A0AAD6UV57"/>
<name>A0AAD6UV57_9AGAR</name>
<evidence type="ECO:0000313" key="3">
    <source>
        <dbReference type="Proteomes" id="UP001219525"/>
    </source>
</evidence>
<gene>
    <name evidence="2" type="ORF">GGX14DRAFT_676934</name>
</gene>
<sequence length="331" mass="35909">MSSWMDLRAKLAQLATQEVRDGIHFVALNGCGKDSLETQDRYYGAEWNLSNGLWKLVVVLDGHGVTHSTVDFILDKVPSMVKEALVSALRQSNSQSLDDDTLSKVLSEPLISLDNFIKDSFLSLLPSDLSNFDPTVALRDESGNMVIEVDRCVQGSTAAVALIDPSKRIHVANIGDCDAFLYSEMNGLGDMHYKLPVHLVRILGAAWGDPFGPGLMGDRNNTYKTPPYMSNLPEVAHAHVEGQKFLIVASDGLDHLLRNRFKHENPVEQGKICGAAAARALESESRNALNLAGVVLWEAYGGDGDGNIFGARLAGELQGRVDDVAIAVVPL</sequence>
<dbReference type="InterPro" id="IPR015655">
    <property type="entry name" value="PP2C"/>
</dbReference>
<keyword evidence="3" id="KW-1185">Reference proteome</keyword>
<dbReference type="Gene3D" id="3.60.40.10">
    <property type="entry name" value="PPM-type phosphatase domain"/>
    <property type="match status" value="2"/>
</dbReference>
<dbReference type="PANTHER" id="PTHR13832:SF827">
    <property type="entry name" value="PROTEIN PHOSPHATASE 1L"/>
    <property type="match status" value="1"/>
</dbReference>